<dbReference type="GeneID" id="108667659"/>
<dbReference type="GO" id="GO:0030016">
    <property type="term" value="C:myofibril"/>
    <property type="evidence" value="ECO:0007669"/>
    <property type="project" value="UniProtKB-SubCell"/>
</dbReference>
<sequence>MAHLFDANLVRLLCSCGLMKPITGIYFCRHCVKLRCSNCVSHELDMRYCPNCLENMPAPEARLKKNRCGNCFDCPSCGQSLSTRLSIQSPDPEQPSRSIQRKLYFLSCSGCRWTSRDVNIPDQTVATGGWPEQEPPNKERILSLLEHYRAVALRDKMDRERKKQAAARVKKSPASFLRSGDAGADKLSSVSSSLASAKKSLAAINTYAHKGDTPLTSQLTPAEASEEVEGLPDDIFTEPVVLAQVCSVEQRLRSPEQQPSQSSSLYPLHKHMLVKRSLRCRHCEHNLSKPEYNPSSIKFKIQLGAYYHVPDVRLVRPVPLSVGQEARVELSLCNPTPHLMPLALLPFLPHLTTAHIDAGVTASSPGPRFIEVPTESCLPELCTSVTLPQGQLLLAPRDDTAEYGDADAHNSFKDDPQVVTWRRANKVGVTVCVTPEAVTDALYIGFLLRYDYTNNMISASSGLSSVGPVSLGPSADLSSLGSGPPSGPSSLTPSVESRTVTLNVPVIIKLGAVSASASESTA</sequence>
<evidence type="ECO:0000256" key="3">
    <source>
        <dbReference type="ARBA" id="ARBA00004544"/>
    </source>
</evidence>
<accession>A0A8B7N958</accession>
<evidence type="ECO:0000256" key="2">
    <source>
        <dbReference type="ARBA" id="ARBA00004529"/>
    </source>
</evidence>
<keyword evidence="16" id="KW-1185">Reference proteome</keyword>
<comment type="subcellular location">
    <subcellularLocation>
        <location evidence="3">Cytoplasm</location>
        <location evidence="3">Cell cortex</location>
    </subcellularLocation>
    <subcellularLocation>
        <location evidence="1">Cytoplasm</location>
        <location evidence="1">Cytoskeleton</location>
        <location evidence="1">Microtubule organizing center</location>
        <location evidence="1">Centrosome</location>
    </subcellularLocation>
    <subcellularLocation>
        <location evidence="2">Cytoplasm</location>
        <location evidence="2">Cytoskeleton</location>
        <location evidence="2">Stress fiber</location>
    </subcellularLocation>
    <subcellularLocation>
        <location evidence="4">Cytoplasm</location>
        <location evidence="4">Myofibril</location>
    </subcellularLocation>
</comment>
<evidence type="ECO:0000256" key="11">
    <source>
        <dbReference type="ARBA" id="ARBA00023212"/>
    </source>
</evidence>
<evidence type="ECO:0000256" key="8">
    <source>
        <dbReference type="ARBA" id="ARBA00022843"/>
    </source>
</evidence>
<evidence type="ECO:0000256" key="13">
    <source>
        <dbReference type="ARBA" id="ARBA00034864"/>
    </source>
</evidence>
<comment type="similarity">
    <text evidence="12">Belongs to the dynactin subunit 4 family.</text>
</comment>
<keyword evidence="11" id="KW-0206">Cytoskeleton</keyword>
<gene>
    <name evidence="17" type="primary">LOC108667659</name>
</gene>
<evidence type="ECO:0000256" key="4">
    <source>
        <dbReference type="ARBA" id="ARBA00004657"/>
    </source>
</evidence>
<feature type="compositionally biased region" description="Low complexity" evidence="15">
    <location>
        <begin position="475"/>
        <end position="494"/>
    </location>
</feature>
<dbReference type="Proteomes" id="UP000694843">
    <property type="component" value="Unplaced"/>
</dbReference>
<feature type="region of interest" description="Disordered" evidence="15">
    <location>
        <begin position="157"/>
        <end position="184"/>
    </location>
</feature>
<dbReference type="InterPro" id="IPR008603">
    <property type="entry name" value="DCTN4"/>
</dbReference>
<keyword evidence="10" id="KW-0175">Coiled coil</keyword>
<dbReference type="RefSeq" id="XP_018010190.1">
    <property type="nucleotide sequence ID" value="XM_018154701.2"/>
</dbReference>
<feature type="region of interest" description="Disordered" evidence="15">
    <location>
        <begin position="475"/>
        <end position="495"/>
    </location>
</feature>
<dbReference type="OMA" id="KIYFCRH"/>
<dbReference type="CTD" id="35709"/>
<evidence type="ECO:0000256" key="1">
    <source>
        <dbReference type="ARBA" id="ARBA00004300"/>
    </source>
</evidence>
<proteinExistence type="inferred from homology"/>
<dbReference type="GO" id="GO:0005869">
    <property type="term" value="C:dynactin complex"/>
    <property type="evidence" value="ECO:0007669"/>
    <property type="project" value="InterPro"/>
</dbReference>
<evidence type="ECO:0000256" key="15">
    <source>
        <dbReference type="SAM" id="MobiDB-lite"/>
    </source>
</evidence>
<dbReference type="GO" id="GO:0001725">
    <property type="term" value="C:stress fiber"/>
    <property type="evidence" value="ECO:0007669"/>
    <property type="project" value="UniProtKB-SubCell"/>
</dbReference>
<evidence type="ECO:0000256" key="14">
    <source>
        <dbReference type="ARBA" id="ARBA00093507"/>
    </source>
</evidence>
<evidence type="ECO:0000256" key="10">
    <source>
        <dbReference type="ARBA" id="ARBA00023054"/>
    </source>
</evidence>
<protein>
    <recommendedName>
        <fullName evidence="13">Dynactin subunit 4</fullName>
    </recommendedName>
</protein>
<evidence type="ECO:0000256" key="7">
    <source>
        <dbReference type="ARBA" id="ARBA00022553"/>
    </source>
</evidence>
<keyword evidence="5" id="KW-0963">Cytoplasm</keyword>
<dbReference type="PANTHER" id="PTHR13034:SF2">
    <property type="entry name" value="DYNACTIN SUBUNIT 4"/>
    <property type="match status" value="1"/>
</dbReference>
<keyword evidence="6" id="KW-1017">Isopeptide bond</keyword>
<evidence type="ECO:0000256" key="12">
    <source>
        <dbReference type="ARBA" id="ARBA00034776"/>
    </source>
</evidence>
<reference evidence="17" key="1">
    <citation type="submission" date="2025-08" db="UniProtKB">
        <authorList>
            <consortium name="RefSeq"/>
        </authorList>
    </citation>
    <scope>IDENTIFICATION</scope>
    <source>
        <tissue evidence="17">Whole organism</tissue>
    </source>
</reference>
<evidence type="ECO:0000256" key="6">
    <source>
        <dbReference type="ARBA" id="ARBA00022499"/>
    </source>
</evidence>
<evidence type="ECO:0000313" key="17">
    <source>
        <dbReference type="RefSeq" id="XP_018010190.1"/>
    </source>
</evidence>
<keyword evidence="8" id="KW-0832">Ubl conjugation</keyword>
<dbReference type="PANTHER" id="PTHR13034">
    <property type="entry name" value="DYNACTIN P62 SUBUNIT"/>
    <property type="match status" value="1"/>
</dbReference>
<dbReference type="OrthoDB" id="283815at2759"/>
<dbReference type="AlphaFoldDB" id="A0A8B7N958"/>
<keyword evidence="9" id="KW-0007">Acetylation</keyword>
<dbReference type="Pfam" id="PF05502">
    <property type="entry name" value="Dynactin_p62"/>
    <property type="match status" value="2"/>
</dbReference>
<dbReference type="GO" id="GO:0005938">
    <property type="term" value="C:cell cortex"/>
    <property type="evidence" value="ECO:0007669"/>
    <property type="project" value="UniProtKB-SubCell"/>
</dbReference>
<organism evidence="16 17">
    <name type="scientific">Hyalella azteca</name>
    <name type="common">Amphipod</name>
    <dbReference type="NCBI Taxonomy" id="294128"/>
    <lineage>
        <taxon>Eukaryota</taxon>
        <taxon>Metazoa</taxon>
        <taxon>Ecdysozoa</taxon>
        <taxon>Arthropoda</taxon>
        <taxon>Crustacea</taxon>
        <taxon>Multicrustacea</taxon>
        <taxon>Malacostraca</taxon>
        <taxon>Eumalacostraca</taxon>
        <taxon>Peracarida</taxon>
        <taxon>Amphipoda</taxon>
        <taxon>Senticaudata</taxon>
        <taxon>Talitrida</taxon>
        <taxon>Talitroidea</taxon>
        <taxon>Hyalellidae</taxon>
        <taxon>Hyalella</taxon>
    </lineage>
</organism>
<evidence type="ECO:0000256" key="5">
    <source>
        <dbReference type="ARBA" id="ARBA00022490"/>
    </source>
</evidence>
<dbReference type="GO" id="GO:0005813">
    <property type="term" value="C:centrosome"/>
    <property type="evidence" value="ECO:0007669"/>
    <property type="project" value="UniProtKB-SubCell"/>
</dbReference>
<keyword evidence="7" id="KW-0597">Phosphoprotein</keyword>
<name>A0A8B7N958_HYAAZ</name>
<evidence type="ECO:0000313" key="16">
    <source>
        <dbReference type="Proteomes" id="UP000694843"/>
    </source>
</evidence>
<comment type="subunit">
    <text evidence="14">Subunit of dynactin, a multiprotein complex part of a tripartite complex with dynein and a adapter, such as BICDL1, BICD2 or HOOK3. The dynactin complex is built around ACTR1A/ACTB filament and consists of an actin-related filament composed of a shoulder domain, a pointed end and a barbed end. Its length is defined by its flexible shoulder domain. The soulder is composed of 2 DCTN1 subunits, 4 DCTN2 and 2 DCTN3. The 4 DCNT2 (via N-terminus) bind the ACTR1A filament and act as molecular rulers to determine the length. The pointed end is important for binding dynein-dynactin cargo adapters. Consists of 4 subunits: ACTR10, DCNT4, DCTN5 and DCTN6. The barbed end is composed of a CAPZA1:CAPZB heterodimers, which binds ACTR1A/ACTB filament and dynactin and stabilizes dynactin. Interacts with ATP7B, but not ATP7A, in a copper-dependent manner. Interacts with ANK2; this interaction is required for localization at costameres. Interacts with N4BP2L1.</text>
</comment>
<evidence type="ECO:0000256" key="9">
    <source>
        <dbReference type="ARBA" id="ARBA00022990"/>
    </source>
</evidence>
<dbReference type="KEGG" id="hazt:108667659"/>